<accession>W7YMF9</accession>
<feature type="compositionally biased region" description="Polar residues" evidence="1">
    <location>
        <begin position="83"/>
        <end position="99"/>
    </location>
</feature>
<name>W7YMF9_9BACT</name>
<dbReference type="EMBL" id="BAMD01000139">
    <property type="protein sequence ID" value="GAF05856.1"/>
    <property type="molecule type" value="Genomic_DNA"/>
</dbReference>
<feature type="compositionally biased region" description="Basic and acidic residues" evidence="1">
    <location>
        <begin position="101"/>
        <end position="110"/>
    </location>
</feature>
<feature type="region of interest" description="Disordered" evidence="1">
    <location>
        <begin position="78"/>
        <end position="110"/>
    </location>
</feature>
<dbReference type="Proteomes" id="UP000019402">
    <property type="component" value="Unassembled WGS sequence"/>
</dbReference>
<protein>
    <submittedName>
        <fullName evidence="2">Uncharacterized protein</fullName>
    </submittedName>
</protein>
<comment type="caution">
    <text evidence="2">The sequence shown here is derived from an EMBL/GenBank/DDBJ whole genome shotgun (WGS) entry which is preliminary data.</text>
</comment>
<sequence>MYKVKLVVNDYERWLTALHYEYFCPVAVDERYYRKFLQKNFPYEINDADDLHPYNHRSVPSIKPNVLEKRLQKQSMDEAKFANHSSGYSAANDFSSFSDTDPVKEDYLRA</sequence>
<keyword evidence="3" id="KW-1185">Reference proteome</keyword>
<gene>
    <name evidence="2" type="ORF">JCM21142_114612</name>
</gene>
<organism evidence="2 3">
    <name type="scientific">Saccharicrinis fermentans DSM 9555 = JCM 21142</name>
    <dbReference type="NCBI Taxonomy" id="869213"/>
    <lineage>
        <taxon>Bacteria</taxon>
        <taxon>Pseudomonadati</taxon>
        <taxon>Bacteroidota</taxon>
        <taxon>Bacteroidia</taxon>
        <taxon>Marinilabiliales</taxon>
        <taxon>Marinilabiliaceae</taxon>
        <taxon>Saccharicrinis</taxon>
    </lineage>
</organism>
<evidence type="ECO:0000313" key="3">
    <source>
        <dbReference type="Proteomes" id="UP000019402"/>
    </source>
</evidence>
<dbReference type="STRING" id="869213.GCA_000517085_02268"/>
<evidence type="ECO:0000313" key="2">
    <source>
        <dbReference type="EMBL" id="GAF05856.1"/>
    </source>
</evidence>
<proteinExistence type="predicted"/>
<reference evidence="2 3" key="1">
    <citation type="journal article" date="2014" name="Genome Announc.">
        <title>Draft Genome Sequence of Cytophaga fermentans JCM 21142T, a Facultative Anaerobe Isolated from Marine Mud.</title>
        <authorList>
            <person name="Starns D."/>
            <person name="Oshima K."/>
            <person name="Suda W."/>
            <person name="Iino T."/>
            <person name="Yuki M."/>
            <person name="Inoue J."/>
            <person name="Kitamura K."/>
            <person name="Iida T."/>
            <person name="Darby A."/>
            <person name="Hattori M."/>
            <person name="Ohkuma M."/>
        </authorList>
    </citation>
    <scope>NUCLEOTIDE SEQUENCE [LARGE SCALE GENOMIC DNA]</scope>
    <source>
        <strain evidence="2 3">JCM 21142</strain>
    </source>
</reference>
<dbReference type="RefSeq" id="WP_027471900.1">
    <property type="nucleotide sequence ID" value="NZ_BAMD01000139.1"/>
</dbReference>
<evidence type="ECO:0000256" key="1">
    <source>
        <dbReference type="SAM" id="MobiDB-lite"/>
    </source>
</evidence>
<dbReference type="AlphaFoldDB" id="W7YMF9"/>